<dbReference type="GO" id="GO:0030246">
    <property type="term" value="F:carbohydrate binding"/>
    <property type="evidence" value="ECO:0007669"/>
    <property type="project" value="InterPro"/>
</dbReference>
<dbReference type="SUPFAM" id="SSF48230">
    <property type="entry name" value="Chondroitin AC/alginate lyase"/>
    <property type="match status" value="1"/>
</dbReference>
<dbReference type="Pfam" id="PF02278">
    <property type="entry name" value="Lyase_8"/>
    <property type="match status" value="1"/>
</dbReference>
<dbReference type="Gene3D" id="2.70.98.10">
    <property type="match status" value="1"/>
</dbReference>
<dbReference type="Pfam" id="PF09093">
    <property type="entry name" value="Lyase_catalyt"/>
    <property type="match status" value="1"/>
</dbReference>
<evidence type="ECO:0000256" key="5">
    <source>
        <dbReference type="ARBA" id="ARBA00023239"/>
    </source>
</evidence>
<dbReference type="AlphaFoldDB" id="A0A3N4MED3"/>
<evidence type="ECO:0000313" key="11">
    <source>
        <dbReference type="EMBL" id="RPD42151.1"/>
    </source>
</evidence>
<dbReference type="Gene3D" id="2.60.220.10">
    <property type="entry name" value="Polysaccharide lyase family 8-like, C-terminal"/>
    <property type="match status" value="1"/>
</dbReference>
<comment type="cofactor">
    <cofactor evidence="1">
        <name>Ca(2+)</name>
        <dbReference type="ChEBI" id="CHEBI:29108"/>
    </cofactor>
</comment>
<dbReference type="PANTHER" id="PTHR37322">
    <property type="match status" value="1"/>
</dbReference>
<dbReference type="InterPro" id="IPR015177">
    <property type="entry name" value="Lyase_catalyt"/>
</dbReference>
<dbReference type="OrthoDB" id="6394136at2"/>
<sequence>MKTILLIAVVALTVCGQVKSQQRSVSFDSEIPVNWQTSSATPLSLSAEHVKGGGNALKWQAQNGDYISATGLAIPSSEVRNATTGQAQIFFYLPEATEDTLLFQFMDGSGVVQRQGKMLLNFKGWRDFHRSYYYDYNFGDTLTTFGLEEMRITYIPKNPANTCTLHIDEAVIIGDNNVRLPGPQVLPDYAHFRKHVTNAPYLNVLPNWVAGPDLPVVSATGPELADLAVLRTRFARGIGTVAPTLTTVKNYVTACQISTNPDGTLNGRGLKNIYRIDSMVIWSTYISVLAKASKASDADAIAKLELFTKYLLDEGMAEGGRIIFQTNSYPNARTFPVGFLEALPYYTPAVRAQVLDMLKWNNEYSVIYGATFTEGYSVDFLNLRIIFLFELALANPDDDVAVRDVKMVKRYLERNTVPGIGGRDGMKPDGVGYHHGSQHTSYMAAWGRWIDMAEKLKGTVYRVDLASYENLSKGITYLLAGSSKGVLYAHAESGRNPFPAALPIDLGRFQKFVLIGGDIKGEPADQEMGAFYNSVTGTSTFDVSPKSADGFYQYNYGALGIQRKNNWTAVMRGFTSKIFGAEIYSLENRYGRYQSYGTLEVLYGGTSAATGYILAGKGWDWNVMPGTTTVHFPNYDSLQPKKTTAMEFQNNNFAGSLSLGQEGIFGLNLDEKANGNYGPSRLKAKKSVFAFDSIMICLGSSINAINNMGNVATNLFQAIDSTTNPAIYVNSTTPLSTQPYTQDFDTQPAGIWLLNAQTTGYYIPQGNGIVTVVRGQQSTPKENVANHNLPNSFATAYASKAWINHDLNPVNKKYHFVVAPGITPADMQALATQLAGGTLYSILKQTDTMHIVRYNPLALTGYVFFKATTAVNTGHVKSVSAVCVAGIRENGDTITVTVNSPDMNITTETAFNYYWKSNPRTVTLVLNGNWDVVENLSGASITHSATTATASFTLQHGFSQTIKLKVPDGARRAQAVADSTGIIAKQQEDGKEKRFTVFPNPASKNMDVEFTAVKAGMAHIRIFNMQGALMQSKQISFKQGLNRSPVDVSGLKAGSYVIVLTGTDIQERGIFIKQ</sequence>
<dbReference type="Pfam" id="PF02884">
    <property type="entry name" value="Lyase_8_C"/>
    <property type="match status" value="1"/>
</dbReference>
<evidence type="ECO:0000259" key="9">
    <source>
        <dbReference type="Pfam" id="PF09093"/>
    </source>
</evidence>
<evidence type="ECO:0000313" key="12">
    <source>
        <dbReference type="Proteomes" id="UP000279089"/>
    </source>
</evidence>
<evidence type="ECO:0000259" key="8">
    <source>
        <dbReference type="Pfam" id="PF09092"/>
    </source>
</evidence>
<dbReference type="EMBL" id="RMBX01000003">
    <property type="protein sequence ID" value="RPD42151.1"/>
    <property type="molecule type" value="Genomic_DNA"/>
</dbReference>
<dbReference type="InterPro" id="IPR008929">
    <property type="entry name" value="Chondroitin_lyas"/>
</dbReference>
<keyword evidence="5" id="KW-0456">Lyase</keyword>
<keyword evidence="12" id="KW-1185">Reference proteome</keyword>
<keyword evidence="4" id="KW-0106">Calcium</keyword>
<evidence type="ECO:0000259" key="10">
    <source>
        <dbReference type="Pfam" id="PF18962"/>
    </source>
</evidence>
<feature type="domain" description="Polysaccharide lyase family 8 central" evidence="6">
    <location>
        <begin position="561"/>
        <end position="822"/>
    </location>
</feature>
<evidence type="ECO:0000256" key="1">
    <source>
        <dbReference type="ARBA" id="ARBA00001913"/>
    </source>
</evidence>
<dbReference type="InterPro" id="IPR003159">
    <property type="entry name" value="Lyase_8_central_dom"/>
</dbReference>
<evidence type="ECO:0000259" key="7">
    <source>
        <dbReference type="Pfam" id="PF02884"/>
    </source>
</evidence>
<comment type="caution">
    <text evidence="11">The sequence shown here is derived from an EMBL/GenBank/DDBJ whole genome shotgun (WGS) entry which is preliminary data.</text>
</comment>
<organism evidence="11 12">
    <name type="scientific">Chitinophaga barathri</name>
    <dbReference type="NCBI Taxonomy" id="1647451"/>
    <lineage>
        <taxon>Bacteria</taxon>
        <taxon>Pseudomonadati</taxon>
        <taxon>Bacteroidota</taxon>
        <taxon>Chitinophagia</taxon>
        <taxon>Chitinophagales</taxon>
        <taxon>Chitinophagaceae</taxon>
        <taxon>Chitinophaga</taxon>
    </lineage>
</organism>
<dbReference type="SUPFAM" id="SSF49863">
    <property type="entry name" value="Hyaluronate lyase-like, C-terminal domain"/>
    <property type="match status" value="1"/>
</dbReference>
<dbReference type="NCBIfam" id="TIGR04183">
    <property type="entry name" value="Por_Secre_tail"/>
    <property type="match status" value="1"/>
</dbReference>
<feature type="domain" description="Lyase N-terminal" evidence="8">
    <location>
        <begin position="22"/>
        <end position="170"/>
    </location>
</feature>
<dbReference type="SUPFAM" id="SSF74650">
    <property type="entry name" value="Galactose mutarotase-like"/>
    <property type="match status" value="1"/>
</dbReference>
<dbReference type="GO" id="GO:0016837">
    <property type="term" value="F:carbon-oxygen lyase activity, acting on polysaccharides"/>
    <property type="evidence" value="ECO:0007669"/>
    <property type="project" value="UniProtKB-ARBA"/>
</dbReference>
<dbReference type="SUPFAM" id="SSF49785">
    <property type="entry name" value="Galactose-binding domain-like"/>
    <property type="match status" value="1"/>
</dbReference>
<comment type="subunit">
    <text evidence="3">Monomer.</text>
</comment>
<feature type="domain" description="Polysaccharide lyase family 8 C-terminal" evidence="7">
    <location>
        <begin position="841"/>
        <end position="907"/>
    </location>
</feature>
<gene>
    <name evidence="11" type="ORF">EG028_08395</name>
</gene>
<reference evidence="12" key="1">
    <citation type="submission" date="2018-11" db="EMBL/GenBank/DDBJ databases">
        <title>Chitinophaga lutea sp.nov., isolate from arsenic contaminated soil.</title>
        <authorList>
            <person name="Zong Y."/>
        </authorList>
    </citation>
    <scope>NUCLEOTIDE SEQUENCE [LARGE SCALE GENOMIC DNA]</scope>
    <source>
        <strain evidence="12">YLT18</strain>
    </source>
</reference>
<feature type="domain" description="Lyase catalytic" evidence="9">
    <location>
        <begin position="307"/>
        <end position="534"/>
    </location>
</feature>
<evidence type="ECO:0000256" key="4">
    <source>
        <dbReference type="ARBA" id="ARBA00022837"/>
    </source>
</evidence>
<dbReference type="GO" id="GO:0005576">
    <property type="term" value="C:extracellular region"/>
    <property type="evidence" value="ECO:0007669"/>
    <property type="project" value="InterPro"/>
</dbReference>
<dbReference type="InterPro" id="IPR008979">
    <property type="entry name" value="Galactose-bd-like_sf"/>
</dbReference>
<proteinExistence type="inferred from homology"/>
<dbReference type="InterPro" id="IPR004103">
    <property type="entry name" value="Lyase_8_C"/>
</dbReference>
<dbReference type="Pfam" id="PF18962">
    <property type="entry name" value="Por_Secre_tail"/>
    <property type="match status" value="1"/>
</dbReference>
<evidence type="ECO:0000256" key="3">
    <source>
        <dbReference type="ARBA" id="ARBA00011245"/>
    </source>
</evidence>
<comment type="similarity">
    <text evidence="2">Belongs to the polysaccharide lyase 8 family.</text>
</comment>
<dbReference type="InterPro" id="IPR026444">
    <property type="entry name" value="Secre_tail"/>
</dbReference>
<dbReference type="Gene3D" id="2.60.120.430">
    <property type="entry name" value="Galactose-binding lectin"/>
    <property type="match status" value="1"/>
</dbReference>
<dbReference type="RefSeq" id="WP_120515127.1">
    <property type="nucleotide sequence ID" value="NZ_QXZY01000002.1"/>
</dbReference>
<name>A0A3N4MED3_9BACT</name>
<dbReference type="InterPro" id="IPR014718">
    <property type="entry name" value="GH-type_carb-bd"/>
</dbReference>
<evidence type="ECO:0000256" key="2">
    <source>
        <dbReference type="ARBA" id="ARBA00006699"/>
    </source>
</evidence>
<dbReference type="InterPro" id="IPR011071">
    <property type="entry name" value="Lyase_8-like_C"/>
</dbReference>
<dbReference type="InterPro" id="IPR039174">
    <property type="entry name" value="Chondroitin_ABC_lyase"/>
</dbReference>
<dbReference type="Gene3D" id="1.50.10.100">
    <property type="entry name" value="Chondroitin AC/alginate lyase"/>
    <property type="match status" value="1"/>
</dbReference>
<feature type="domain" description="Secretion system C-terminal sorting" evidence="10">
    <location>
        <begin position="997"/>
        <end position="1064"/>
    </location>
</feature>
<dbReference type="InterPro" id="IPR015176">
    <property type="entry name" value="Lyase_N"/>
</dbReference>
<dbReference type="InterPro" id="IPR011013">
    <property type="entry name" value="Gal_mutarotase_sf_dom"/>
</dbReference>
<protein>
    <submittedName>
        <fullName evidence="11">T9SS C-terminal target domain-containing protein</fullName>
    </submittedName>
</protein>
<evidence type="ECO:0000259" key="6">
    <source>
        <dbReference type="Pfam" id="PF02278"/>
    </source>
</evidence>
<dbReference type="Proteomes" id="UP000279089">
    <property type="component" value="Unassembled WGS sequence"/>
</dbReference>
<dbReference type="Pfam" id="PF09092">
    <property type="entry name" value="Lyase_N"/>
    <property type="match status" value="1"/>
</dbReference>
<dbReference type="PANTHER" id="PTHR37322:SF3">
    <property type="entry name" value="CHONDROITIN SULFATE ABC EXOLYASE"/>
    <property type="match status" value="1"/>
</dbReference>
<accession>A0A3N4MED3</accession>
<dbReference type="GO" id="GO:0005975">
    <property type="term" value="P:carbohydrate metabolic process"/>
    <property type="evidence" value="ECO:0007669"/>
    <property type="project" value="InterPro"/>
</dbReference>
<dbReference type="GO" id="GO:0006027">
    <property type="term" value="P:glycosaminoglycan catabolic process"/>
    <property type="evidence" value="ECO:0007669"/>
    <property type="project" value="InterPro"/>
</dbReference>